<dbReference type="InterPro" id="IPR013700">
    <property type="entry name" value="AflR"/>
</dbReference>
<accession>A0A9W4XDQ2</accession>
<dbReference type="PROSITE" id="PS00463">
    <property type="entry name" value="ZN2_CY6_FUNGAL_1"/>
    <property type="match status" value="1"/>
</dbReference>
<evidence type="ECO:0000256" key="2">
    <source>
        <dbReference type="ARBA" id="ARBA00023015"/>
    </source>
</evidence>
<keyword evidence="1" id="KW-0479">Metal-binding</keyword>
<evidence type="ECO:0000313" key="9">
    <source>
        <dbReference type="Proteomes" id="UP001152607"/>
    </source>
</evidence>
<feature type="compositionally biased region" description="Polar residues" evidence="6">
    <location>
        <begin position="71"/>
        <end position="80"/>
    </location>
</feature>
<reference evidence="8" key="1">
    <citation type="submission" date="2023-01" db="EMBL/GenBank/DDBJ databases">
        <authorList>
            <person name="Van Ghelder C."/>
            <person name="Rancurel C."/>
        </authorList>
    </citation>
    <scope>NUCLEOTIDE SEQUENCE</scope>
    <source>
        <strain evidence="8">CNCM I-4278</strain>
    </source>
</reference>
<feature type="region of interest" description="Disordered" evidence="6">
    <location>
        <begin position="160"/>
        <end position="182"/>
    </location>
</feature>
<dbReference type="SMART" id="SM00066">
    <property type="entry name" value="GAL4"/>
    <property type="match status" value="1"/>
</dbReference>
<dbReference type="Gene3D" id="4.10.240.10">
    <property type="entry name" value="Zn(2)-C6 fungal-type DNA-binding domain"/>
    <property type="match status" value="1"/>
</dbReference>
<dbReference type="PRINTS" id="PR00755">
    <property type="entry name" value="AFLATOXINBRP"/>
</dbReference>
<keyword evidence="4" id="KW-0804">Transcription</keyword>
<evidence type="ECO:0000256" key="6">
    <source>
        <dbReference type="SAM" id="MobiDB-lite"/>
    </source>
</evidence>
<name>A0A9W4XDQ2_9PLEO</name>
<evidence type="ECO:0000256" key="3">
    <source>
        <dbReference type="ARBA" id="ARBA00023125"/>
    </source>
</evidence>
<evidence type="ECO:0000256" key="5">
    <source>
        <dbReference type="ARBA" id="ARBA00023242"/>
    </source>
</evidence>
<dbReference type="Pfam" id="PF08493">
    <property type="entry name" value="AflR"/>
    <property type="match status" value="1"/>
</dbReference>
<dbReference type="PROSITE" id="PS50048">
    <property type="entry name" value="ZN2_CY6_FUNGAL_2"/>
    <property type="match status" value="1"/>
</dbReference>
<dbReference type="GO" id="GO:0045122">
    <property type="term" value="P:aflatoxin biosynthetic process"/>
    <property type="evidence" value="ECO:0007669"/>
    <property type="project" value="InterPro"/>
</dbReference>
<gene>
    <name evidence="8" type="ORF">PDIGIT_LOCUS966</name>
</gene>
<keyword evidence="2" id="KW-0805">Transcription regulation</keyword>
<comment type="caution">
    <text evidence="8">The sequence shown here is derived from an EMBL/GenBank/DDBJ whole genome shotgun (WGS) entry which is preliminary data.</text>
</comment>
<dbReference type="Pfam" id="PF00172">
    <property type="entry name" value="Zn_clus"/>
    <property type="match status" value="1"/>
</dbReference>
<keyword evidence="3" id="KW-0238">DNA-binding</keyword>
<dbReference type="SUPFAM" id="SSF57701">
    <property type="entry name" value="Zn2/Cys6 DNA-binding domain"/>
    <property type="match status" value="1"/>
</dbReference>
<evidence type="ECO:0000259" key="7">
    <source>
        <dbReference type="PROSITE" id="PS50048"/>
    </source>
</evidence>
<dbReference type="CDD" id="cd00067">
    <property type="entry name" value="GAL4"/>
    <property type="match status" value="1"/>
</dbReference>
<feature type="region of interest" description="Disordered" evidence="6">
    <location>
        <begin position="222"/>
        <end position="269"/>
    </location>
</feature>
<dbReference type="GO" id="GO:0008270">
    <property type="term" value="F:zinc ion binding"/>
    <property type="evidence" value="ECO:0007669"/>
    <property type="project" value="InterPro"/>
</dbReference>
<dbReference type="InterPro" id="IPR036864">
    <property type="entry name" value="Zn2-C6_fun-type_DNA-bd_sf"/>
</dbReference>
<feature type="compositionally biased region" description="Pro residues" evidence="6">
    <location>
        <begin position="8"/>
        <end position="19"/>
    </location>
</feature>
<evidence type="ECO:0000313" key="8">
    <source>
        <dbReference type="EMBL" id="CAI6250874.1"/>
    </source>
</evidence>
<protein>
    <recommendedName>
        <fullName evidence="7">Zn(2)-C6 fungal-type domain-containing protein</fullName>
    </recommendedName>
</protein>
<keyword evidence="5" id="KW-0539">Nucleus</keyword>
<feature type="region of interest" description="Disordered" evidence="6">
    <location>
        <begin position="61"/>
        <end position="80"/>
    </location>
</feature>
<dbReference type="InterPro" id="IPR001138">
    <property type="entry name" value="Zn2Cys6_DnaBD"/>
</dbReference>
<dbReference type="AlphaFoldDB" id="A0A9W4XDQ2"/>
<evidence type="ECO:0000256" key="1">
    <source>
        <dbReference type="ARBA" id="ARBA00022723"/>
    </source>
</evidence>
<dbReference type="GO" id="GO:0005634">
    <property type="term" value="C:nucleus"/>
    <property type="evidence" value="ECO:0007669"/>
    <property type="project" value="InterPro"/>
</dbReference>
<dbReference type="InterPro" id="IPR050675">
    <property type="entry name" value="OAF3"/>
</dbReference>
<keyword evidence="9" id="KW-1185">Reference proteome</keyword>
<dbReference type="GO" id="GO:0003677">
    <property type="term" value="F:DNA binding"/>
    <property type="evidence" value="ECO:0007669"/>
    <property type="project" value="UniProtKB-KW"/>
</dbReference>
<dbReference type="PANTHER" id="PTHR31069">
    <property type="entry name" value="OLEATE-ACTIVATED TRANSCRIPTION FACTOR 1-RELATED"/>
    <property type="match status" value="1"/>
</dbReference>
<organism evidence="8 9">
    <name type="scientific">Periconia digitata</name>
    <dbReference type="NCBI Taxonomy" id="1303443"/>
    <lineage>
        <taxon>Eukaryota</taxon>
        <taxon>Fungi</taxon>
        <taxon>Dikarya</taxon>
        <taxon>Ascomycota</taxon>
        <taxon>Pezizomycotina</taxon>
        <taxon>Dothideomycetes</taxon>
        <taxon>Pleosporomycetidae</taxon>
        <taxon>Pleosporales</taxon>
        <taxon>Massarineae</taxon>
        <taxon>Periconiaceae</taxon>
        <taxon>Periconia</taxon>
    </lineage>
</organism>
<feature type="compositionally biased region" description="Polar residues" evidence="6">
    <location>
        <begin position="166"/>
        <end position="175"/>
    </location>
</feature>
<feature type="region of interest" description="Disordered" evidence="6">
    <location>
        <begin position="1"/>
        <end position="23"/>
    </location>
</feature>
<evidence type="ECO:0000256" key="4">
    <source>
        <dbReference type="ARBA" id="ARBA00023163"/>
    </source>
</evidence>
<dbReference type="EMBL" id="CAOQHR010000001">
    <property type="protein sequence ID" value="CAI6250874.1"/>
    <property type="molecule type" value="Genomic_DNA"/>
</dbReference>
<sequence length="615" mass="66094">MDLGGRPGPTPPPPPPSPHPLHASLSLSSLPFCFGPPSPCPALPCPALPCPTALAAPSPSPIPPCSASPQAEASAQRPSTTLSLQAPQSLDRLALSVCLCLPVHAPPVYNTLCSSSSSRPRKEGSQLHCSQSNFTMFQPVPQSFTSQPASSSPIAVMTSIPPPHTTLVTTTSPGSDQKPRKLRASCDACSRAKVKCDKIRPTCHRCGNMGICCNYSPSMRLGKPRKNRNPDGSIMRDVSPASSCGPLGTQPNMIPRTAAPYTSESSPEPSDPFFFGPATPEYHFQDAYMGPSFEGSQSPAYSETGSFVNSWSGDDHMMFHNSPPEVFHSVPQFPSNPSSYGNHVRTTSVQSQPELYAPMDNISSPPLSSPQYYGMQQQQQLPVFSPSKMVTSPPPMVSAPLPTPPASATTPNHDCTQFAFQTLNSLYSPPTSQPTTGDLSAHSKGVPTLDTVLSTNKSAVDKLFVLLGCSCSANPHFSTTIAFTIVKILSWYQAISGATPSAGESSVTQMEIFTHTPISLGEFKLDGEDERTVRTQLVLAELRKVEKLIDKFSERYCKSNSLADTGIDGGVYSALEQLLRTRVRDTFKVTMKTAPDEVKRQLASRTQNRARNYTF</sequence>
<dbReference type="PANTHER" id="PTHR31069:SF31">
    <property type="entry name" value="MONODICTYPHENONE CLUSTER TRANSCRIPTION FACTOR-RELATED"/>
    <property type="match status" value="1"/>
</dbReference>
<dbReference type="OrthoDB" id="2943660at2759"/>
<dbReference type="Proteomes" id="UP001152607">
    <property type="component" value="Unassembled WGS sequence"/>
</dbReference>
<dbReference type="GO" id="GO:0000981">
    <property type="term" value="F:DNA-binding transcription factor activity, RNA polymerase II-specific"/>
    <property type="evidence" value="ECO:0007669"/>
    <property type="project" value="InterPro"/>
</dbReference>
<feature type="domain" description="Zn(2)-C6 fungal-type" evidence="7">
    <location>
        <begin position="185"/>
        <end position="215"/>
    </location>
</feature>
<proteinExistence type="predicted"/>